<comment type="similarity">
    <text evidence="1">Belongs to the metallo-dependent hydrolases superfamily. CpsB/CapC family.</text>
</comment>
<dbReference type="EC" id="3.1.3.48" evidence="2"/>
<keyword evidence="3" id="KW-0378">Hydrolase</keyword>
<protein>
    <recommendedName>
        <fullName evidence="2">protein-tyrosine-phosphatase</fullName>
        <ecNumber evidence="2">3.1.3.48</ecNumber>
    </recommendedName>
</protein>
<organism evidence="5 6">
    <name type="scientific">Maribacter cobaltidurans</name>
    <dbReference type="NCBI Taxonomy" id="1178778"/>
    <lineage>
        <taxon>Bacteria</taxon>
        <taxon>Pseudomonadati</taxon>
        <taxon>Bacteroidota</taxon>
        <taxon>Flavobacteriia</taxon>
        <taxon>Flavobacteriales</taxon>
        <taxon>Flavobacteriaceae</taxon>
        <taxon>Maribacter</taxon>
    </lineage>
</organism>
<dbReference type="PANTHER" id="PTHR39181:SF1">
    <property type="entry name" value="TYROSINE-PROTEIN PHOSPHATASE YWQE"/>
    <property type="match status" value="1"/>
</dbReference>
<proteinExistence type="inferred from homology"/>
<name>A0A223V0H2_9FLAO</name>
<comment type="catalytic activity">
    <reaction evidence="4">
        <text>O-phospho-L-tyrosyl-[protein] + H2O = L-tyrosyl-[protein] + phosphate</text>
        <dbReference type="Rhea" id="RHEA:10684"/>
        <dbReference type="Rhea" id="RHEA-COMP:10136"/>
        <dbReference type="Rhea" id="RHEA-COMP:20101"/>
        <dbReference type="ChEBI" id="CHEBI:15377"/>
        <dbReference type="ChEBI" id="CHEBI:43474"/>
        <dbReference type="ChEBI" id="CHEBI:46858"/>
        <dbReference type="ChEBI" id="CHEBI:61978"/>
        <dbReference type="EC" id="3.1.3.48"/>
    </reaction>
</comment>
<dbReference type="Proteomes" id="UP000215244">
    <property type="component" value="Chromosome"/>
</dbReference>
<dbReference type="GO" id="GO:0004725">
    <property type="term" value="F:protein tyrosine phosphatase activity"/>
    <property type="evidence" value="ECO:0007669"/>
    <property type="project" value="UniProtKB-EC"/>
</dbReference>
<dbReference type="AlphaFoldDB" id="A0A223V0H2"/>
<evidence type="ECO:0000256" key="4">
    <source>
        <dbReference type="ARBA" id="ARBA00051722"/>
    </source>
</evidence>
<sequence length="247" mass="28629">MFSFFTKKKFLIDYLEGFVDIHNHILPGIDDGAKTVEDSLALIKGFAEFGVTDFICTPHIMENYYPNTPKTIRNSLMLLQNALKKYDLSKVYIEAAAEHMIDSGFEGRLEEHKIMPLADNYILIEMSYLQPSLNLYDMVEKISENKLYPILAHPERYNFLHGKIKSFEEFKKKGMLLQLNILSVSGYYGKEVQKTALSLLDNNLLDFVATDIHNTRQLTALKEMELKEQTIDVLKPIIERTTYNFRK</sequence>
<dbReference type="PANTHER" id="PTHR39181">
    <property type="entry name" value="TYROSINE-PROTEIN PHOSPHATASE YWQE"/>
    <property type="match status" value="1"/>
</dbReference>
<dbReference type="PIRSF" id="PIRSF016557">
    <property type="entry name" value="Caps_synth_CpsB"/>
    <property type="match status" value="1"/>
</dbReference>
<evidence type="ECO:0000313" key="6">
    <source>
        <dbReference type="Proteomes" id="UP000215244"/>
    </source>
</evidence>
<keyword evidence="6" id="KW-1185">Reference proteome</keyword>
<evidence type="ECO:0000256" key="1">
    <source>
        <dbReference type="ARBA" id="ARBA00005750"/>
    </source>
</evidence>
<dbReference type="GO" id="GO:0030145">
    <property type="term" value="F:manganese ion binding"/>
    <property type="evidence" value="ECO:0007669"/>
    <property type="project" value="InterPro"/>
</dbReference>
<evidence type="ECO:0000256" key="2">
    <source>
        <dbReference type="ARBA" id="ARBA00013064"/>
    </source>
</evidence>
<dbReference type="Gene3D" id="3.20.20.140">
    <property type="entry name" value="Metal-dependent hydrolases"/>
    <property type="match status" value="1"/>
</dbReference>
<dbReference type="EMBL" id="CP022957">
    <property type="protein sequence ID" value="ASV28831.1"/>
    <property type="molecule type" value="Genomic_DNA"/>
</dbReference>
<accession>A0A223V0H2</accession>
<dbReference type="OrthoDB" id="9788539at2"/>
<dbReference type="InterPro" id="IPR016667">
    <property type="entry name" value="Caps_polysacc_synth_CpsB/CapC"/>
</dbReference>
<dbReference type="InterPro" id="IPR016195">
    <property type="entry name" value="Pol/histidinol_Pase-like"/>
</dbReference>
<reference evidence="5 6" key="1">
    <citation type="submission" date="2017-08" db="EMBL/GenBank/DDBJ databases">
        <title>The complete genome sequence of Maribacter sp. B1, isolated from deep-sea sediment.</title>
        <authorList>
            <person name="Wu Y.-H."/>
            <person name="Cheng H."/>
            <person name="Xu X.-W."/>
        </authorList>
    </citation>
    <scope>NUCLEOTIDE SEQUENCE [LARGE SCALE GENOMIC DNA]</scope>
    <source>
        <strain evidence="5 6">B1</strain>
    </source>
</reference>
<dbReference type="KEGG" id="marb:CJ263_00510"/>
<dbReference type="Pfam" id="PF19567">
    <property type="entry name" value="CpsB_CapC"/>
    <property type="match status" value="1"/>
</dbReference>
<evidence type="ECO:0000313" key="5">
    <source>
        <dbReference type="EMBL" id="ASV28831.1"/>
    </source>
</evidence>
<evidence type="ECO:0000256" key="3">
    <source>
        <dbReference type="ARBA" id="ARBA00022801"/>
    </source>
</evidence>
<gene>
    <name evidence="5" type="ORF">CJ263_00510</name>
</gene>
<dbReference type="SUPFAM" id="SSF89550">
    <property type="entry name" value="PHP domain-like"/>
    <property type="match status" value="1"/>
</dbReference>